<proteinExistence type="predicted"/>
<dbReference type="Proteomes" id="UP000077143">
    <property type="component" value="Plasmid pMYC1"/>
</dbReference>
<sequence length="125" mass="13563">MALAGCGVITYTEAGELPPGLAGKLAGLRERNATAHLAYLTDFTWDTVFYFPEYTRRERVESVVGDGVIEGSDVPAGGVLIFTESGNVIDTVFLHANYLRADKPRWGADVLVRPWGAGFMRLVDG</sequence>
<protein>
    <submittedName>
        <fullName evidence="1">Uncharacterized protein</fullName>
    </submittedName>
</protein>
<dbReference type="EMBL" id="CP015597">
    <property type="protein sequence ID" value="ANE83448.1"/>
    <property type="molecule type" value="Genomic_DNA"/>
</dbReference>
<geneLocation type="plasmid" evidence="2">
    <name>pmyc1</name>
</geneLocation>
<keyword evidence="1" id="KW-0614">Plasmid</keyword>
<gene>
    <name evidence="1" type="ORF">A7U43_28460</name>
</gene>
<name>A0A172UWV0_9MYCO</name>
<organism evidence="1 2">
    <name type="scientific">Mycobacterium adipatum</name>
    <dbReference type="NCBI Taxonomy" id="1682113"/>
    <lineage>
        <taxon>Bacteria</taxon>
        <taxon>Bacillati</taxon>
        <taxon>Actinomycetota</taxon>
        <taxon>Actinomycetes</taxon>
        <taxon>Mycobacteriales</taxon>
        <taxon>Mycobacteriaceae</taxon>
        <taxon>Mycobacterium</taxon>
    </lineage>
</organism>
<keyword evidence="2" id="KW-1185">Reference proteome</keyword>
<accession>A0A172UWV0</accession>
<dbReference type="KEGG" id="madi:A7U43_28460"/>
<evidence type="ECO:0000313" key="2">
    <source>
        <dbReference type="Proteomes" id="UP000077143"/>
    </source>
</evidence>
<dbReference type="AlphaFoldDB" id="A0A172UWV0"/>
<reference evidence="1 2" key="1">
    <citation type="submission" date="2016-05" db="EMBL/GenBank/DDBJ databases">
        <title>Complete genome sequence of a phthalic acid esters degrading Mycobacterium sp. YC-RL4.</title>
        <authorList>
            <person name="Ren L."/>
            <person name="Fan S."/>
            <person name="Ruth N."/>
            <person name="Jia Y."/>
            <person name="Wang J."/>
            <person name="Qiao C."/>
        </authorList>
    </citation>
    <scope>NUCLEOTIDE SEQUENCE [LARGE SCALE GENOMIC DNA]</scope>
    <source>
        <strain evidence="1 2">YC-RL4</strain>
        <plasmid evidence="2">pmyc1</plasmid>
    </source>
</reference>
<evidence type="ECO:0000313" key="1">
    <source>
        <dbReference type="EMBL" id="ANE83448.1"/>
    </source>
</evidence>